<proteinExistence type="inferred from homology"/>
<comment type="catalytic activity">
    <reaction evidence="1">
        <text>Hydrolysis of terminal non-reducing N-acetyl-D-hexosamine residues in N-acetyl-beta-D-hexosaminides.</text>
        <dbReference type="EC" id="3.2.1.52"/>
    </reaction>
</comment>
<evidence type="ECO:0000256" key="1">
    <source>
        <dbReference type="ARBA" id="ARBA00001231"/>
    </source>
</evidence>
<dbReference type="RefSeq" id="WP_059430082.1">
    <property type="nucleotide sequence ID" value="NZ_CP040464.1"/>
</dbReference>
<dbReference type="PANTHER" id="PTHR30480">
    <property type="entry name" value="BETA-HEXOSAMINIDASE-RELATED"/>
    <property type="match status" value="1"/>
</dbReference>
<accession>A0A0S4RK71</accession>
<evidence type="ECO:0000256" key="3">
    <source>
        <dbReference type="ARBA" id="ARBA00012663"/>
    </source>
</evidence>
<comment type="similarity">
    <text evidence="2">Belongs to the glycosyl hydrolase 3 family.</text>
</comment>
<name>A0A0S4RK71_CAMHY</name>
<dbReference type="InterPro" id="IPR050226">
    <property type="entry name" value="NagZ_Beta-hexosaminidase"/>
</dbReference>
<evidence type="ECO:0000256" key="5">
    <source>
        <dbReference type="ARBA" id="ARBA00023295"/>
    </source>
</evidence>
<dbReference type="GO" id="GO:0004563">
    <property type="term" value="F:beta-N-acetylhexosaminidase activity"/>
    <property type="evidence" value="ECO:0007669"/>
    <property type="project" value="UniProtKB-EC"/>
</dbReference>
<dbReference type="GO" id="GO:0009254">
    <property type="term" value="P:peptidoglycan turnover"/>
    <property type="evidence" value="ECO:0007669"/>
    <property type="project" value="TreeGrafter"/>
</dbReference>
<organism evidence="7 8">
    <name type="scientific">Campylobacter hyointestinalis subsp. hyointestinalis</name>
    <dbReference type="NCBI Taxonomy" id="91352"/>
    <lineage>
        <taxon>Bacteria</taxon>
        <taxon>Pseudomonadati</taxon>
        <taxon>Campylobacterota</taxon>
        <taxon>Epsilonproteobacteria</taxon>
        <taxon>Campylobacterales</taxon>
        <taxon>Campylobacteraceae</taxon>
        <taxon>Campylobacter</taxon>
    </lineage>
</organism>
<dbReference type="Pfam" id="PF00933">
    <property type="entry name" value="Glyco_hydro_3"/>
    <property type="match status" value="1"/>
</dbReference>
<dbReference type="GO" id="GO:0005975">
    <property type="term" value="P:carbohydrate metabolic process"/>
    <property type="evidence" value="ECO:0007669"/>
    <property type="project" value="InterPro"/>
</dbReference>
<keyword evidence="8" id="KW-1185">Reference proteome</keyword>
<dbReference type="EC" id="3.2.1.52" evidence="3"/>
<keyword evidence="4 7" id="KW-0378">Hydrolase</keyword>
<evidence type="ECO:0000256" key="4">
    <source>
        <dbReference type="ARBA" id="ARBA00022801"/>
    </source>
</evidence>
<evidence type="ECO:0000256" key="2">
    <source>
        <dbReference type="ARBA" id="ARBA00005336"/>
    </source>
</evidence>
<evidence type="ECO:0000259" key="6">
    <source>
        <dbReference type="Pfam" id="PF00933"/>
    </source>
</evidence>
<keyword evidence="5 7" id="KW-0326">Glycosidase</keyword>
<dbReference type="InterPro" id="IPR036962">
    <property type="entry name" value="Glyco_hydro_3_N_sf"/>
</dbReference>
<dbReference type="InterPro" id="IPR001764">
    <property type="entry name" value="Glyco_hydro_3_N"/>
</dbReference>
<evidence type="ECO:0000313" key="8">
    <source>
        <dbReference type="Proteomes" id="UP000052237"/>
    </source>
</evidence>
<dbReference type="Proteomes" id="UP000052237">
    <property type="component" value="Unassembled WGS sequence"/>
</dbReference>
<dbReference type="InterPro" id="IPR017853">
    <property type="entry name" value="GH"/>
</dbReference>
<comment type="caution">
    <text evidence="7">The sequence shown here is derived from an EMBL/GenBank/DDBJ whole genome shotgun (WGS) entry which is preliminary data.</text>
</comment>
<dbReference type="PANTHER" id="PTHR30480:SF13">
    <property type="entry name" value="BETA-HEXOSAMINIDASE"/>
    <property type="match status" value="1"/>
</dbReference>
<sequence>MKKIILFFASICLLFGASKDEAELKKMIGQMVMVGFSHSSANDSWTDQLVLDANLGRIGGVMLLSRNISTKNELVKLTKKLSSSKAKHKLLIAIDEEGGKISRFINKDGFKHFPSAYEVGSKMNLKEANAIYKDMADQLKSLGINMNFAPVVDVYNPNSSIIGQKDRAFSKNPDEVIAYSSEFIKAFDKANVKTVLKHFPGHGNAIKDTHKEKTVVDNYDFEELKPYFELIKRDEADFVMVAHVYVPKLDDKNPAVLSKHIVSDILKDRFKFKGAVISDDLLMKGLGELSIEQKVIKAINAGVDIVLVSEYFLNNSNSIKIVNDAILNAVNKGKISKERIKDAYTRILRSKKGL</sequence>
<dbReference type="EMBL" id="FAVB01000001">
    <property type="protein sequence ID" value="CUU72956.1"/>
    <property type="molecule type" value="Genomic_DNA"/>
</dbReference>
<protein>
    <recommendedName>
        <fullName evidence="3">beta-N-acetylhexosaminidase</fullName>
        <ecNumber evidence="3">3.2.1.52</ecNumber>
    </recommendedName>
</protein>
<dbReference type="AlphaFoldDB" id="A0A0S4RK71"/>
<dbReference type="SUPFAM" id="SSF51445">
    <property type="entry name" value="(Trans)glycosidases"/>
    <property type="match status" value="1"/>
</dbReference>
<evidence type="ECO:0000313" key="7">
    <source>
        <dbReference type="EMBL" id="CUU72956.1"/>
    </source>
</evidence>
<gene>
    <name evidence="7" type="ORF">ERS686654_00473</name>
</gene>
<feature type="domain" description="Glycoside hydrolase family 3 N-terminal" evidence="6">
    <location>
        <begin position="25"/>
        <end position="349"/>
    </location>
</feature>
<reference evidence="7 8" key="1">
    <citation type="submission" date="2015-11" db="EMBL/GenBank/DDBJ databases">
        <authorList>
            <consortium name="Pathogen Informatics"/>
        </authorList>
    </citation>
    <scope>NUCLEOTIDE SEQUENCE [LARGE SCALE GENOMIC DNA]</scope>
    <source>
        <strain evidence="7 8">006A-0059</strain>
    </source>
</reference>
<dbReference type="Gene3D" id="3.20.20.300">
    <property type="entry name" value="Glycoside hydrolase, family 3, N-terminal domain"/>
    <property type="match status" value="1"/>
</dbReference>